<sequence length="254" mass="28325">MALKFHFTDFPTIIAHRGLSAFAPENTMASFRLAALNGFRWFETDVRLSADGIPMLFHDAELERTSNGQGLFVDYSAAHLKTLDAGGWFSQDFIGETIPTLDEVLDLCLELRLGINLEIKPNVDQDQATVEAVHQLLQSRHANPEILFSSYSVAALTLCQQLRPRTPRALVVDNFELNTADEIVALTERLGCTSLHINQQLIYTDLIRLAYYAPFDIMCFTVNKKITAERCWGAGCASIFSDTGLLEAPTLKQP</sequence>
<accession>A0AA51RSV1</accession>
<evidence type="ECO:0000313" key="3">
    <source>
        <dbReference type="Proteomes" id="UP001239782"/>
    </source>
</evidence>
<keyword evidence="3" id="KW-1185">Reference proteome</keyword>
<dbReference type="InterPro" id="IPR030395">
    <property type="entry name" value="GP_PDE_dom"/>
</dbReference>
<protein>
    <submittedName>
        <fullName evidence="2">Glycerophosphodiester phosphodiesterase family protein</fullName>
    </submittedName>
</protein>
<dbReference type="PANTHER" id="PTHR46211:SF1">
    <property type="entry name" value="GLYCEROPHOSPHODIESTER PHOSPHODIESTERASE, CYTOPLASMIC"/>
    <property type="match status" value="1"/>
</dbReference>
<dbReference type="PANTHER" id="PTHR46211">
    <property type="entry name" value="GLYCEROPHOSPHORYL DIESTER PHOSPHODIESTERASE"/>
    <property type="match status" value="1"/>
</dbReference>
<dbReference type="SUPFAM" id="SSF51695">
    <property type="entry name" value="PLC-like phosphodiesterases"/>
    <property type="match status" value="1"/>
</dbReference>
<reference evidence="2 3" key="1">
    <citation type="submission" date="2023-08" db="EMBL/GenBank/DDBJ databases">
        <title>Pleionea litopenaei sp. nov., isolated from stomach of juvenile Litopenaeus vannamei.</title>
        <authorList>
            <person name="Rho A.M."/>
            <person name="Hwang C.Y."/>
        </authorList>
    </citation>
    <scope>NUCLEOTIDE SEQUENCE [LARGE SCALE GENOMIC DNA]</scope>
    <source>
        <strain evidence="2 3">HL-JVS1</strain>
    </source>
</reference>
<dbReference type="RefSeq" id="WP_309202000.1">
    <property type="nucleotide sequence ID" value="NZ_CP133548.1"/>
</dbReference>
<organism evidence="2 3">
    <name type="scientific">Pleionea litopenaei</name>
    <dbReference type="NCBI Taxonomy" id="3070815"/>
    <lineage>
        <taxon>Bacteria</taxon>
        <taxon>Pseudomonadati</taxon>
        <taxon>Pseudomonadota</taxon>
        <taxon>Gammaproteobacteria</taxon>
        <taxon>Oceanospirillales</taxon>
        <taxon>Pleioneaceae</taxon>
        <taxon>Pleionea</taxon>
    </lineage>
</organism>
<dbReference type="GO" id="GO:0008081">
    <property type="term" value="F:phosphoric diester hydrolase activity"/>
    <property type="evidence" value="ECO:0007669"/>
    <property type="project" value="InterPro"/>
</dbReference>
<evidence type="ECO:0000313" key="2">
    <source>
        <dbReference type="EMBL" id="WMS86864.1"/>
    </source>
</evidence>
<dbReference type="EMBL" id="CP133548">
    <property type="protein sequence ID" value="WMS86864.1"/>
    <property type="molecule type" value="Genomic_DNA"/>
</dbReference>
<proteinExistence type="predicted"/>
<dbReference type="GO" id="GO:0006629">
    <property type="term" value="P:lipid metabolic process"/>
    <property type="evidence" value="ECO:0007669"/>
    <property type="project" value="InterPro"/>
</dbReference>
<name>A0AA51RSV1_9GAMM</name>
<dbReference type="InterPro" id="IPR017946">
    <property type="entry name" value="PLC-like_Pdiesterase_TIM-brl"/>
</dbReference>
<feature type="domain" description="GP-PDE" evidence="1">
    <location>
        <begin position="11"/>
        <end position="251"/>
    </location>
</feature>
<dbReference type="KEGG" id="plei:Q9312_16740"/>
<dbReference type="Proteomes" id="UP001239782">
    <property type="component" value="Chromosome"/>
</dbReference>
<dbReference type="Gene3D" id="3.20.20.190">
    <property type="entry name" value="Phosphatidylinositol (PI) phosphodiesterase"/>
    <property type="match status" value="1"/>
</dbReference>
<dbReference type="AlphaFoldDB" id="A0AA51RSV1"/>
<dbReference type="Pfam" id="PF03009">
    <property type="entry name" value="GDPD"/>
    <property type="match status" value="1"/>
</dbReference>
<evidence type="ECO:0000259" key="1">
    <source>
        <dbReference type="PROSITE" id="PS51704"/>
    </source>
</evidence>
<dbReference type="PROSITE" id="PS51704">
    <property type="entry name" value="GP_PDE"/>
    <property type="match status" value="1"/>
</dbReference>
<gene>
    <name evidence="2" type="ORF">Q9312_16740</name>
</gene>